<dbReference type="HOGENOM" id="CLU_834226_0_0_1"/>
<sequence>MMTASTDNPYLLRDEFIDSRNTQDDQLNAELASIRIFVQACFDATEKRLIRRIDDLDAKHEQKMAYIRNQNLRNPNLPIEPIVSLRDEGLVLPSPTRFPKHAKQFYALRKPDTLLRVRMLSYLIDFYDIQWQRWEVSGGDDDADDYETYTDENEGEGAATTTKPLKLSLWDAVQTYPGLAVDALETILGLNEQNFINFRECARLKSPSQTIKRRQLLAPDRVDEVGLLVPGKRLERKHVVEAVPLPLTERLTWEELMEPKQPEKDESMSTRVGWDCAAPVMAADRMFNIAERGAHSSKGSLTNADTLSREEKRSRHRTPSDPLDRRSAFARQG</sequence>
<evidence type="ECO:0000313" key="3">
    <source>
        <dbReference type="Proteomes" id="UP000027238"/>
    </source>
</evidence>
<evidence type="ECO:0008006" key="4">
    <source>
        <dbReference type="Google" id="ProtNLM"/>
    </source>
</evidence>
<gene>
    <name evidence="2" type="ORF">CSUB01_11127</name>
</gene>
<accession>A0A066XAU7</accession>
<dbReference type="AlphaFoldDB" id="A0A066XAU7"/>
<evidence type="ECO:0000313" key="2">
    <source>
        <dbReference type="EMBL" id="KDN64754.1"/>
    </source>
</evidence>
<feature type="region of interest" description="Disordered" evidence="1">
    <location>
        <begin position="291"/>
        <end position="333"/>
    </location>
</feature>
<name>A0A066XAU7_COLSU</name>
<protein>
    <recommendedName>
        <fullName evidence="4">WAC domain-containing protein</fullName>
    </recommendedName>
</protein>
<proteinExistence type="predicted"/>
<organism evidence="2 3">
    <name type="scientific">Colletotrichum sublineola</name>
    <name type="common">Sorghum anthracnose fungus</name>
    <dbReference type="NCBI Taxonomy" id="1173701"/>
    <lineage>
        <taxon>Eukaryota</taxon>
        <taxon>Fungi</taxon>
        <taxon>Dikarya</taxon>
        <taxon>Ascomycota</taxon>
        <taxon>Pezizomycotina</taxon>
        <taxon>Sordariomycetes</taxon>
        <taxon>Hypocreomycetidae</taxon>
        <taxon>Glomerellales</taxon>
        <taxon>Glomerellaceae</taxon>
        <taxon>Colletotrichum</taxon>
        <taxon>Colletotrichum graminicola species complex</taxon>
    </lineage>
</organism>
<evidence type="ECO:0000256" key="1">
    <source>
        <dbReference type="SAM" id="MobiDB-lite"/>
    </source>
</evidence>
<comment type="caution">
    <text evidence="2">The sequence shown here is derived from an EMBL/GenBank/DDBJ whole genome shotgun (WGS) entry which is preliminary data.</text>
</comment>
<dbReference type="eggNOG" id="ENOG502RKR8">
    <property type="taxonomic scope" value="Eukaryota"/>
</dbReference>
<dbReference type="EMBL" id="JMSE01001098">
    <property type="protein sequence ID" value="KDN64754.1"/>
    <property type="molecule type" value="Genomic_DNA"/>
</dbReference>
<reference evidence="3" key="1">
    <citation type="journal article" date="2014" name="Genome Announc.">
        <title>Draft genome sequence of Colletotrichum sublineola, a destructive pathogen of cultivated sorghum.</title>
        <authorList>
            <person name="Baroncelli R."/>
            <person name="Sanz-Martin J.M."/>
            <person name="Rech G.E."/>
            <person name="Sukno S.A."/>
            <person name="Thon M.R."/>
        </authorList>
    </citation>
    <scope>NUCLEOTIDE SEQUENCE [LARGE SCALE GENOMIC DNA]</scope>
    <source>
        <strain evidence="3">TX430BB</strain>
    </source>
</reference>
<feature type="compositionally biased region" description="Polar residues" evidence="1">
    <location>
        <begin position="297"/>
        <end position="306"/>
    </location>
</feature>
<dbReference type="Proteomes" id="UP000027238">
    <property type="component" value="Unassembled WGS sequence"/>
</dbReference>
<feature type="compositionally biased region" description="Basic and acidic residues" evidence="1">
    <location>
        <begin position="307"/>
        <end position="327"/>
    </location>
</feature>
<keyword evidence="3" id="KW-1185">Reference proteome</keyword>
<dbReference type="OrthoDB" id="5416902at2759"/>